<dbReference type="SUPFAM" id="SSF46785">
    <property type="entry name" value="Winged helix' DNA-binding domain"/>
    <property type="match status" value="1"/>
</dbReference>
<evidence type="ECO:0000256" key="3">
    <source>
        <dbReference type="ARBA" id="ARBA00023125"/>
    </source>
</evidence>
<evidence type="ECO:0000313" key="9">
    <source>
        <dbReference type="Proteomes" id="UP000472260"/>
    </source>
</evidence>
<dbReference type="Proteomes" id="UP000472260">
    <property type="component" value="Unassembled WGS sequence"/>
</dbReference>
<evidence type="ECO:0000256" key="4">
    <source>
        <dbReference type="ARBA" id="ARBA00023163"/>
    </source>
</evidence>
<dbReference type="PANTHER" id="PTHR12619">
    <property type="entry name" value="RFX TRANSCRIPTION FACTOR FAMILY"/>
    <property type="match status" value="1"/>
</dbReference>
<protein>
    <submittedName>
        <fullName evidence="8">MHC class II regulatory factor RFX1-like</fullName>
    </submittedName>
</protein>
<feature type="compositionally biased region" description="Acidic residues" evidence="6">
    <location>
        <begin position="840"/>
        <end position="856"/>
    </location>
</feature>
<evidence type="ECO:0000259" key="7">
    <source>
        <dbReference type="PROSITE" id="PS51526"/>
    </source>
</evidence>
<dbReference type="PANTHER" id="PTHR12619:SF23">
    <property type="entry name" value="MHC CLASS II REGULATORY FACTOR RFX1"/>
    <property type="match status" value="1"/>
</dbReference>
<dbReference type="Pfam" id="PF25340">
    <property type="entry name" value="BCD_RFX"/>
    <property type="match status" value="1"/>
</dbReference>
<dbReference type="InterPro" id="IPR039779">
    <property type="entry name" value="RFX-like"/>
</dbReference>
<feature type="domain" description="RFX-type winged-helix" evidence="7">
    <location>
        <begin position="352"/>
        <end position="427"/>
    </location>
</feature>
<accession>A0A671QX14</accession>
<reference evidence="8" key="2">
    <citation type="submission" date="2025-09" db="UniProtKB">
        <authorList>
            <consortium name="Ensembl"/>
        </authorList>
    </citation>
    <scope>IDENTIFICATION</scope>
</reference>
<dbReference type="PROSITE" id="PS51526">
    <property type="entry name" value="RFX_DBD"/>
    <property type="match status" value="1"/>
</dbReference>
<dbReference type="FunFam" id="1.10.10.10:FF:000017">
    <property type="entry name" value="transcription factor RFX3 isoform X1"/>
    <property type="match status" value="1"/>
</dbReference>
<evidence type="ECO:0000256" key="5">
    <source>
        <dbReference type="ARBA" id="ARBA00023242"/>
    </source>
</evidence>
<dbReference type="RefSeq" id="XP_016302854.1">
    <property type="nucleotide sequence ID" value="XM_016447368.1"/>
</dbReference>
<dbReference type="InterPro" id="IPR007668">
    <property type="entry name" value="RFX1_trans_act"/>
</dbReference>
<feature type="region of interest" description="Disordered" evidence="6">
    <location>
        <begin position="1"/>
        <end position="103"/>
    </location>
</feature>
<dbReference type="GeneID" id="107658707"/>
<reference evidence="8" key="1">
    <citation type="submission" date="2025-08" db="UniProtKB">
        <authorList>
            <consortium name="Ensembl"/>
        </authorList>
    </citation>
    <scope>IDENTIFICATION</scope>
</reference>
<proteinExistence type="predicted"/>
<dbReference type="AlphaFoldDB" id="A0A671QX14"/>
<dbReference type="Pfam" id="PF04589">
    <property type="entry name" value="RFX1_trans_act"/>
    <property type="match status" value="1"/>
</dbReference>
<sequence>MATPAYVRELQQTSQPQGGGVTPTSGQAATVTAAPQQFLAELQTTGATPSAAPPTGQTTPPPSQAQKSQAIAQAPPTQAPPTQTQYVTAEIQSSPTQSSSQNTPQYIVVTVTEGSLHSSDSVSDSSPPAAVVQTGVPTQVVQQVQTAQQRSVVQATSQTTKTEPGTKLNVTSLQSVHLTQEVQQQLQQVPVQHVYTNQVQYVEGGDATYTTSTIRSSSFPYTETPLYTQTTAGQYYETTPASGSEATSPGTPLTVSVTTGSPGVSMFVAGTGQIVANATTAAGGGVTAVVAATGTASNGSGNSGGEANGSSGSYVIQGGYMLAGSGTGSSGNGHGYPHPTRASPATLSSGPQVQWLLDNYETVEGVSLPRSTLYCHYLLHCQEQKLEPVNAASFGKLIRSVFMGLRTRRLGTRGNSKYHYYGLRIKASSSLLRLMEDQQHLAMRQQPFSQKQRLKPVQKVEGITNGMSSGSGQQQQQSSGLSDISTQVQQYQQFLDASRALPEFPDVDLQGRALPEGIELEHLKSFQLLYREHCEAILDVMVNLQFPLVETLWKTFWRFSESQAGDSATLAVHDESEKRLPKSCLVLLCKYDPVLRWSRDCDNTLYQGLVEMLIPDVLRPIPSALTQAIRNFAKSLESWLTNAMMNIPEEMVRVKVTSASAFAQTLRRYTSLNHLAQAARAVLQNTAQINQMLSDLNRVDFANVQEQASWVCRCEDRVVQRLEQDFKLTLQQQNSLEQWAAWLEGVVSQVLKPYQSSSAFPKAAKLFLLKWSFYSSMVIRDLTLRSAASFGSFHLIRLLYDEYMYYLIEHRVAQAKGETPIAVMGEFASLGRSLNPLDPDKEEEEEEEEDSDDECQELSLQSDGGAIGDESLEPPAKLARTDQRVLFTTGSMDN</sequence>
<dbReference type="InterPro" id="IPR036390">
    <property type="entry name" value="WH_DNA-bd_sf"/>
</dbReference>
<dbReference type="InterPro" id="IPR036388">
    <property type="entry name" value="WH-like_DNA-bd_sf"/>
</dbReference>
<evidence type="ECO:0000256" key="6">
    <source>
        <dbReference type="SAM" id="MobiDB-lite"/>
    </source>
</evidence>
<dbReference type="Pfam" id="PF02257">
    <property type="entry name" value="RFX_DNA_binding"/>
    <property type="match status" value="1"/>
</dbReference>
<comment type="subcellular location">
    <subcellularLocation>
        <location evidence="1">Nucleus</location>
    </subcellularLocation>
</comment>
<keyword evidence="2" id="KW-0805">Transcription regulation</keyword>
<feature type="compositionally biased region" description="Low complexity" evidence="6">
    <location>
        <begin position="43"/>
        <end position="103"/>
    </location>
</feature>
<keyword evidence="4" id="KW-0804">Transcription</keyword>
<evidence type="ECO:0000256" key="1">
    <source>
        <dbReference type="ARBA" id="ARBA00004123"/>
    </source>
</evidence>
<dbReference type="GO" id="GO:0000981">
    <property type="term" value="F:DNA-binding transcription factor activity, RNA polymerase II-specific"/>
    <property type="evidence" value="ECO:0007669"/>
    <property type="project" value="TreeGrafter"/>
</dbReference>
<evidence type="ECO:0000313" key="8">
    <source>
        <dbReference type="Ensembl" id="ENSSANP00000075393.1"/>
    </source>
</evidence>
<gene>
    <name evidence="8" type="primary">LOC107658707</name>
</gene>
<dbReference type="Gene3D" id="1.10.10.10">
    <property type="entry name" value="Winged helix-like DNA-binding domain superfamily/Winged helix DNA-binding domain"/>
    <property type="match status" value="1"/>
</dbReference>
<keyword evidence="3" id="KW-0238">DNA-binding</keyword>
<organism evidence="8 9">
    <name type="scientific">Sinocyclocheilus anshuiensis</name>
    <dbReference type="NCBI Taxonomy" id="1608454"/>
    <lineage>
        <taxon>Eukaryota</taxon>
        <taxon>Metazoa</taxon>
        <taxon>Chordata</taxon>
        <taxon>Craniata</taxon>
        <taxon>Vertebrata</taxon>
        <taxon>Euteleostomi</taxon>
        <taxon>Actinopterygii</taxon>
        <taxon>Neopterygii</taxon>
        <taxon>Teleostei</taxon>
        <taxon>Ostariophysi</taxon>
        <taxon>Cypriniformes</taxon>
        <taxon>Cyprinidae</taxon>
        <taxon>Cyprininae</taxon>
        <taxon>Sinocyclocheilus</taxon>
    </lineage>
</organism>
<evidence type="ECO:0000256" key="2">
    <source>
        <dbReference type="ARBA" id="ARBA00023015"/>
    </source>
</evidence>
<keyword evidence="5" id="KW-0539">Nucleus</keyword>
<keyword evidence="9" id="KW-1185">Reference proteome</keyword>
<dbReference type="Ensembl" id="ENSSANT00000080144.1">
    <property type="protein sequence ID" value="ENSSANP00000075393.1"/>
    <property type="gene ID" value="ENSSANG00000037372.1"/>
</dbReference>
<name>A0A671QX14_9TELE</name>
<dbReference type="InterPro" id="IPR057321">
    <property type="entry name" value="RFX1-4/6/8-like_BCD"/>
</dbReference>
<dbReference type="InterPro" id="IPR003150">
    <property type="entry name" value="DNA-bd_RFX"/>
</dbReference>
<dbReference type="GO" id="GO:0000978">
    <property type="term" value="F:RNA polymerase II cis-regulatory region sequence-specific DNA binding"/>
    <property type="evidence" value="ECO:0007669"/>
    <property type="project" value="TreeGrafter"/>
</dbReference>
<dbReference type="GO" id="GO:0005634">
    <property type="term" value="C:nucleus"/>
    <property type="evidence" value="ECO:0007669"/>
    <property type="project" value="UniProtKB-SubCell"/>
</dbReference>
<feature type="compositionally biased region" description="Polar residues" evidence="6">
    <location>
        <begin position="10"/>
        <end position="35"/>
    </location>
</feature>
<feature type="region of interest" description="Disordered" evidence="6">
    <location>
        <begin position="833"/>
        <end position="894"/>
    </location>
</feature>